<feature type="transmembrane region" description="Helical" evidence="1">
    <location>
        <begin position="231"/>
        <end position="253"/>
    </location>
</feature>
<dbReference type="SMART" id="SM00014">
    <property type="entry name" value="acidPPc"/>
    <property type="match status" value="1"/>
</dbReference>
<reference evidence="3 4" key="1">
    <citation type="submission" date="2013-07" db="EMBL/GenBank/DDBJ databases">
        <authorList>
            <consortium name="DOE Joint Genome Institute"/>
            <person name="Eisen J."/>
            <person name="Huntemann M."/>
            <person name="Han J."/>
            <person name="Chen A."/>
            <person name="Kyrpides N."/>
            <person name="Mavromatis K."/>
            <person name="Markowitz V."/>
            <person name="Palaniappan K."/>
            <person name="Ivanova N."/>
            <person name="Schaumberg A."/>
            <person name="Pati A."/>
            <person name="Liolios K."/>
            <person name="Nordberg H.P."/>
            <person name="Cantor M.N."/>
            <person name="Hua S.X."/>
            <person name="Woyke T."/>
        </authorList>
    </citation>
    <scope>NUCLEOTIDE SEQUENCE [LARGE SCALE GENOMIC DNA]</scope>
    <source>
        <strain evidence="3 4">DSM 44712</strain>
    </source>
</reference>
<dbReference type="PANTHER" id="PTHR14969:SF13">
    <property type="entry name" value="AT30094P"/>
    <property type="match status" value="1"/>
</dbReference>
<proteinExistence type="predicted"/>
<gene>
    <name evidence="3" type="ORF">CryarDRAFT_1625</name>
</gene>
<protein>
    <submittedName>
        <fullName evidence="3">Membrane-associated phospholipid phosphatase</fullName>
    </submittedName>
</protein>
<dbReference type="CDD" id="cd03392">
    <property type="entry name" value="PAP2_like_2"/>
    <property type="match status" value="1"/>
</dbReference>
<dbReference type="AlphaFoldDB" id="A0A010YJW8"/>
<evidence type="ECO:0000256" key="1">
    <source>
        <dbReference type="SAM" id="Phobius"/>
    </source>
</evidence>
<dbReference type="InterPro" id="IPR036938">
    <property type="entry name" value="PAP2/HPO_sf"/>
</dbReference>
<keyword evidence="1" id="KW-0812">Transmembrane</keyword>
<feature type="transmembrane region" description="Helical" evidence="1">
    <location>
        <begin position="175"/>
        <end position="193"/>
    </location>
</feature>
<dbReference type="SUPFAM" id="SSF48317">
    <property type="entry name" value="Acid phosphatase/Vanadium-dependent haloperoxidase"/>
    <property type="match status" value="1"/>
</dbReference>
<feature type="transmembrane region" description="Helical" evidence="1">
    <location>
        <begin position="47"/>
        <end position="68"/>
    </location>
</feature>
<accession>A0A010YJW8</accession>
<dbReference type="Proteomes" id="UP000021053">
    <property type="component" value="Unassembled WGS sequence"/>
</dbReference>
<dbReference type="InterPro" id="IPR000326">
    <property type="entry name" value="PAP2/HPO"/>
</dbReference>
<feature type="transmembrane region" description="Helical" evidence="1">
    <location>
        <begin position="6"/>
        <end position="26"/>
    </location>
</feature>
<comment type="caution">
    <text evidence="3">The sequence shown here is derived from an EMBL/GenBank/DDBJ whole genome shotgun (WGS) entry which is preliminary data.</text>
</comment>
<dbReference type="Gene3D" id="1.20.144.10">
    <property type="entry name" value="Phosphatidic acid phosphatase type 2/haloperoxidase"/>
    <property type="match status" value="2"/>
</dbReference>
<feature type="transmembrane region" description="Helical" evidence="1">
    <location>
        <begin position="106"/>
        <end position="127"/>
    </location>
</feature>
<dbReference type="Pfam" id="PF01569">
    <property type="entry name" value="PAP2"/>
    <property type="match status" value="1"/>
</dbReference>
<evidence type="ECO:0000313" key="3">
    <source>
        <dbReference type="EMBL" id="EXG80545.1"/>
    </source>
</evidence>
<keyword evidence="1" id="KW-1133">Transmembrane helix</keyword>
<dbReference type="PANTHER" id="PTHR14969">
    <property type="entry name" value="SPHINGOSINE-1-PHOSPHATE PHOSPHOHYDROLASE"/>
    <property type="match status" value="1"/>
</dbReference>
<feature type="domain" description="Phosphatidic acid phosphatase type 2/haloperoxidase" evidence="2">
    <location>
        <begin position="134"/>
        <end position="246"/>
    </location>
</feature>
<feature type="transmembrane region" description="Helical" evidence="1">
    <location>
        <begin position="205"/>
        <end position="225"/>
    </location>
</feature>
<dbReference type="EMBL" id="JFBT01000001">
    <property type="protein sequence ID" value="EXG80545.1"/>
    <property type="molecule type" value="Genomic_DNA"/>
</dbReference>
<name>A0A010YJW8_9ACTN</name>
<keyword evidence="4" id="KW-1185">Reference proteome</keyword>
<dbReference type="HOGENOM" id="CLU_072573_3_0_11"/>
<organism evidence="3 4">
    <name type="scientific">Cryptosporangium arvum DSM 44712</name>
    <dbReference type="NCBI Taxonomy" id="927661"/>
    <lineage>
        <taxon>Bacteria</taxon>
        <taxon>Bacillati</taxon>
        <taxon>Actinomycetota</taxon>
        <taxon>Actinomycetes</taxon>
        <taxon>Cryptosporangiales</taxon>
        <taxon>Cryptosporangiaceae</taxon>
        <taxon>Cryptosporangium</taxon>
    </lineage>
</organism>
<keyword evidence="1" id="KW-0472">Membrane</keyword>
<evidence type="ECO:0000313" key="4">
    <source>
        <dbReference type="Proteomes" id="UP000021053"/>
    </source>
</evidence>
<feature type="transmembrane region" description="Helical" evidence="1">
    <location>
        <begin position="134"/>
        <end position="155"/>
    </location>
</feature>
<sequence length="281" mass="29281">MGWSAVVSVALAVVAVVIAFGVVMASRPATRRLVGVLPAPGRTAQSVIVLVAGAAVAVALINVFLALLDGVRENDDLTRFDRPIVEWVASHRTGWANSLVIALTDIGGKAGLTLLLIAVAIVIAVRLRSWRPVALAAVSGGGGALLVTGIKALVARDRPDPLLRAVTEDGFSFPSGHSASSLVVLCTVAWLVSKAVTSNTIRATIWVAAVPLALAIGLSRIYLGVHYPTDVLAGWVLGATWLITVALAVRLPSSPIVPLIRRRRPAPEPAEPVEADAPARR</sequence>
<evidence type="ECO:0000259" key="2">
    <source>
        <dbReference type="SMART" id="SM00014"/>
    </source>
</evidence>
<dbReference type="OrthoDB" id="5289372at2"/>
<dbReference type="RefSeq" id="WP_084700239.1">
    <property type="nucleotide sequence ID" value="NZ_KK073874.1"/>
</dbReference>